<reference evidence="9 10" key="2">
    <citation type="journal article" date="2021" name="Curr. Genet.">
        <title>Genetic response to nitrogen starvation in the aggressive Eucalyptus foliar pathogen Teratosphaeria destructans.</title>
        <authorList>
            <person name="Havenga M."/>
            <person name="Wingfield B.D."/>
            <person name="Wingfield M.J."/>
            <person name="Dreyer L.L."/>
            <person name="Roets F."/>
            <person name="Aylward J."/>
        </authorList>
    </citation>
    <scope>NUCLEOTIDE SEQUENCE [LARGE SCALE GENOMIC DNA]</scope>
    <source>
        <strain evidence="9">CMW44962</strain>
    </source>
</reference>
<evidence type="ECO:0000259" key="8">
    <source>
        <dbReference type="Pfam" id="PF16528"/>
    </source>
</evidence>
<dbReference type="InterPro" id="IPR042560">
    <property type="entry name" value="Exo84_C_2"/>
</dbReference>
<reference evidence="9 10" key="1">
    <citation type="journal article" date="2018" name="IMA Fungus">
        <title>IMA Genome-F 10: Nine draft genome sequences of Claviceps purpurea s.lat., including C. arundinis, C. humidiphila, and C. cf. spartinae, pseudomolecules for the pitch canker pathogen Fusarium circinatum, draft genome of Davidsoniella eucalypti, Grosmannia galeiformis, Quambalaria eucalypti, and Teratosphaeria destructans.</title>
        <authorList>
            <person name="Wingfield B.D."/>
            <person name="Liu M."/>
            <person name="Nguyen H.D."/>
            <person name="Lane F.A."/>
            <person name="Morgan S.W."/>
            <person name="De Vos L."/>
            <person name="Wilken P.M."/>
            <person name="Duong T.A."/>
            <person name="Aylward J."/>
            <person name="Coetzee M.P."/>
            <person name="Dadej K."/>
            <person name="De Beer Z.W."/>
            <person name="Findlay W."/>
            <person name="Havenga M."/>
            <person name="Kolarik M."/>
            <person name="Menzies J.G."/>
            <person name="Naidoo K."/>
            <person name="Pochopski O."/>
            <person name="Shoukouhi P."/>
            <person name="Santana Q.C."/>
            <person name="Seifert K.A."/>
            <person name="Soal N."/>
            <person name="Steenkamp E.T."/>
            <person name="Tatham C.T."/>
            <person name="van der Nest M.A."/>
            <person name="Wingfield M.J."/>
        </authorList>
    </citation>
    <scope>NUCLEOTIDE SEQUENCE [LARGE SCALE GENOMIC DNA]</scope>
    <source>
        <strain evidence="9">CMW44962</strain>
    </source>
</reference>
<dbReference type="OrthoDB" id="642193at2759"/>
<dbReference type="Gene3D" id="1.20.58.1220">
    <property type="entry name" value="Exo84p, C-terminal helical domain"/>
    <property type="match status" value="1"/>
</dbReference>
<dbReference type="Proteomes" id="UP001138500">
    <property type="component" value="Unassembled WGS sequence"/>
</dbReference>
<dbReference type="PANTHER" id="PTHR21426">
    <property type="entry name" value="EXOCYST COMPLEX COMPONENT 8"/>
    <property type="match status" value="1"/>
</dbReference>
<dbReference type="InterPro" id="IPR033961">
    <property type="entry name" value="Exo84"/>
</dbReference>
<dbReference type="AlphaFoldDB" id="A0A9W7T0J8"/>
<evidence type="ECO:0000256" key="6">
    <source>
        <dbReference type="ARBA" id="ARBA00022927"/>
    </source>
</evidence>
<protein>
    <recommendedName>
        <fullName evidence="3">Exocyst complex component EXO84</fullName>
    </recommendedName>
</protein>
<feature type="compositionally biased region" description="Basic and acidic residues" evidence="7">
    <location>
        <begin position="116"/>
        <end position="140"/>
    </location>
</feature>
<dbReference type="SUPFAM" id="SSF74788">
    <property type="entry name" value="Cullin repeat-like"/>
    <property type="match status" value="1"/>
</dbReference>
<evidence type="ECO:0000256" key="4">
    <source>
        <dbReference type="ARBA" id="ARBA00022448"/>
    </source>
</evidence>
<feature type="region of interest" description="Disordered" evidence="7">
    <location>
        <begin position="1"/>
        <end position="140"/>
    </location>
</feature>
<evidence type="ECO:0000256" key="7">
    <source>
        <dbReference type="SAM" id="MobiDB-lite"/>
    </source>
</evidence>
<evidence type="ECO:0000256" key="5">
    <source>
        <dbReference type="ARBA" id="ARBA00022483"/>
    </source>
</evidence>
<accession>A0A9W7T0J8</accession>
<evidence type="ECO:0000313" key="10">
    <source>
        <dbReference type="Proteomes" id="UP001138500"/>
    </source>
</evidence>
<keyword evidence="10" id="KW-1185">Reference proteome</keyword>
<keyword evidence="6" id="KW-0653">Protein transport</keyword>
<evidence type="ECO:0000256" key="1">
    <source>
        <dbReference type="ARBA" id="ARBA00004398"/>
    </source>
</evidence>
<dbReference type="InterPro" id="IPR042561">
    <property type="entry name" value="Exo84_C_1"/>
</dbReference>
<evidence type="ECO:0000256" key="2">
    <source>
        <dbReference type="ARBA" id="ARBA00007210"/>
    </source>
</evidence>
<dbReference type="PANTHER" id="PTHR21426:SF12">
    <property type="entry name" value="EXOCYST COMPLEX COMPONENT 8"/>
    <property type="match status" value="1"/>
</dbReference>
<gene>
    <name evidence="9" type="ORF">Tdes44962_MAKER06930</name>
</gene>
<dbReference type="GO" id="GO:0006887">
    <property type="term" value="P:exocytosis"/>
    <property type="evidence" value="ECO:0007669"/>
    <property type="project" value="UniProtKB-KW"/>
</dbReference>
<dbReference type="Pfam" id="PF25345">
    <property type="entry name" value="PH_EXO84"/>
    <property type="match status" value="1"/>
</dbReference>
<dbReference type="InterPro" id="IPR032403">
    <property type="entry name" value="Exo84_C"/>
</dbReference>
<comment type="subcellular location">
    <subcellularLocation>
        <location evidence="1">Cytoplasmic vesicle</location>
        <location evidence="1">Secretory vesicle</location>
    </subcellularLocation>
</comment>
<dbReference type="GO" id="GO:0006893">
    <property type="term" value="P:Golgi to plasma membrane transport"/>
    <property type="evidence" value="ECO:0007669"/>
    <property type="project" value="TreeGrafter"/>
</dbReference>
<comment type="similarity">
    <text evidence="2">Belongs to the EXO84 family.</text>
</comment>
<feature type="compositionally biased region" description="Polar residues" evidence="7">
    <location>
        <begin position="337"/>
        <end position="349"/>
    </location>
</feature>
<dbReference type="Pfam" id="PF16528">
    <property type="entry name" value="Exo84_C"/>
    <property type="match status" value="1"/>
</dbReference>
<dbReference type="EMBL" id="RIBY02000169">
    <property type="protein sequence ID" value="KAH9845008.1"/>
    <property type="molecule type" value="Genomic_DNA"/>
</dbReference>
<dbReference type="Pfam" id="PF08700">
    <property type="entry name" value="VPS51_Exo84_N"/>
    <property type="match status" value="1"/>
</dbReference>
<evidence type="ECO:0000256" key="3">
    <source>
        <dbReference type="ARBA" id="ARBA00021269"/>
    </source>
</evidence>
<sequence length="730" mass="80490">MSEEKSKGISLRRKKTTRPTISAPRQIPSSQQRDPSTDGRNPSILTTQTSNSNLSVPGQGRPSTSGSTADKTSDLVKRRYSTRFTGQAPNYNDGGLAPPVPSMPSLPAQYAQRGRKSQDSRSPSREGKSPSRAEGRIKADARALKDPNLQAEQYVQGILAEATEDDISAYQADLQKIKEHTNMDLQHSVYQNRTQFIKISKEADRLKSEMRALRTLMSDLTGSLSAATSAGGGAEMDGLNGHLSVADRKRANRSSVANLEAMWSTHLQTLWKRVEGSQKYLPALPGRHIIMESQRWVELNAATWKTRRRVALVLLNDHFLVASAKKRNDLLPGASGANGTSPNSKRQSMYQPSQTTTLVAERCWPLIDVSLADISRESTSSSYNPGSREHKAIANAVNVRAGNESFTYATSDPAEKAGIIVAFRKAQEDLRKQMAIEHGERERKLDEFALLTGKDPRALKKAAADEAERDKASGGLSRSNSVLIDVEGRQQSIRWVESQIDGLDIDIALQRFEEAVNRTEKLRKLARNIKGNEVAKEIILAKVDERASRLATSISRQLVQNSIWQERTKENVSWLLRLGYEDLARSKYLDARTETIRLRMRSLPFTGALPPYLHALSFITFTLLLHTFRTFSSSFPAASGSAVVRWAKERVDEFREGLERQLSSVERGTELWDECLLVVQGQAEVLKEVGVDFSNMIARGLEDGTPAPNGVVASGVARDGQAVGLGVSGA</sequence>
<feature type="domain" description="Exocyst component Exo84 C-terminal" evidence="8">
    <location>
        <begin position="494"/>
        <end position="693"/>
    </location>
</feature>
<comment type="caution">
    <text evidence="9">The sequence shown here is derived from an EMBL/GenBank/DDBJ whole genome shotgun (WGS) entry which is preliminary data.</text>
</comment>
<dbReference type="Gene3D" id="2.30.29.30">
    <property type="entry name" value="Pleckstrin-homology domain (PH domain)/Phosphotyrosine-binding domain (PTB)"/>
    <property type="match status" value="1"/>
</dbReference>
<proteinExistence type="inferred from homology"/>
<dbReference type="GO" id="GO:0000145">
    <property type="term" value="C:exocyst"/>
    <property type="evidence" value="ECO:0007669"/>
    <property type="project" value="InterPro"/>
</dbReference>
<keyword evidence="5" id="KW-0268">Exocytosis</keyword>
<dbReference type="Gene3D" id="1.20.58.1210">
    <property type="entry name" value="Exo84p, N-terminal helical domain"/>
    <property type="match status" value="1"/>
</dbReference>
<dbReference type="InterPro" id="IPR011993">
    <property type="entry name" value="PH-like_dom_sf"/>
</dbReference>
<dbReference type="GO" id="GO:0030133">
    <property type="term" value="C:transport vesicle"/>
    <property type="evidence" value="ECO:0007669"/>
    <property type="project" value="UniProtKB-SubCell"/>
</dbReference>
<dbReference type="GO" id="GO:0015031">
    <property type="term" value="P:protein transport"/>
    <property type="evidence" value="ECO:0007669"/>
    <property type="project" value="UniProtKB-KW"/>
</dbReference>
<feature type="region of interest" description="Disordered" evidence="7">
    <location>
        <begin position="330"/>
        <end position="349"/>
    </location>
</feature>
<feature type="compositionally biased region" description="Polar residues" evidence="7">
    <location>
        <begin position="27"/>
        <end position="70"/>
    </location>
</feature>
<keyword evidence="4" id="KW-0813">Transport</keyword>
<organism evidence="9 10">
    <name type="scientific">Teratosphaeria destructans</name>
    <dbReference type="NCBI Taxonomy" id="418781"/>
    <lineage>
        <taxon>Eukaryota</taxon>
        <taxon>Fungi</taxon>
        <taxon>Dikarya</taxon>
        <taxon>Ascomycota</taxon>
        <taxon>Pezizomycotina</taxon>
        <taxon>Dothideomycetes</taxon>
        <taxon>Dothideomycetidae</taxon>
        <taxon>Mycosphaerellales</taxon>
        <taxon>Teratosphaeriaceae</taxon>
        <taxon>Teratosphaeria</taxon>
    </lineage>
</organism>
<evidence type="ECO:0000313" key="9">
    <source>
        <dbReference type="EMBL" id="KAH9845008.1"/>
    </source>
</evidence>
<dbReference type="InterPro" id="IPR016159">
    <property type="entry name" value="Cullin_repeat-like_dom_sf"/>
</dbReference>
<name>A0A9W7T0J8_9PEZI</name>